<proteinExistence type="predicted"/>
<organism evidence="1 2">
    <name type="scientific">Araneus ventricosus</name>
    <name type="common">Orbweaver spider</name>
    <name type="synonym">Epeira ventricosa</name>
    <dbReference type="NCBI Taxonomy" id="182803"/>
    <lineage>
        <taxon>Eukaryota</taxon>
        <taxon>Metazoa</taxon>
        <taxon>Ecdysozoa</taxon>
        <taxon>Arthropoda</taxon>
        <taxon>Chelicerata</taxon>
        <taxon>Arachnida</taxon>
        <taxon>Araneae</taxon>
        <taxon>Araneomorphae</taxon>
        <taxon>Entelegynae</taxon>
        <taxon>Araneoidea</taxon>
        <taxon>Araneidae</taxon>
        <taxon>Araneus</taxon>
    </lineage>
</organism>
<dbReference type="AlphaFoldDB" id="A0A4Y2VYY6"/>
<comment type="caution">
    <text evidence="1">The sequence shown here is derived from an EMBL/GenBank/DDBJ whole genome shotgun (WGS) entry which is preliminary data.</text>
</comment>
<evidence type="ECO:0000313" key="1">
    <source>
        <dbReference type="EMBL" id="GBO30339.1"/>
    </source>
</evidence>
<evidence type="ECO:0000313" key="2">
    <source>
        <dbReference type="Proteomes" id="UP000499080"/>
    </source>
</evidence>
<keyword evidence="2" id="KW-1185">Reference proteome</keyword>
<dbReference type="EMBL" id="BGPR01053529">
    <property type="protein sequence ID" value="GBO30339.1"/>
    <property type="molecule type" value="Genomic_DNA"/>
</dbReference>
<reference evidence="1 2" key="1">
    <citation type="journal article" date="2019" name="Sci. Rep.">
        <title>Orb-weaving spider Araneus ventricosus genome elucidates the spidroin gene catalogue.</title>
        <authorList>
            <person name="Kono N."/>
            <person name="Nakamura H."/>
            <person name="Ohtoshi R."/>
            <person name="Moran D.A.P."/>
            <person name="Shinohara A."/>
            <person name="Yoshida Y."/>
            <person name="Fujiwara M."/>
            <person name="Mori M."/>
            <person name="Tomita M."/>
            <person name="Arakawa K."/>
        </authorList>
    </citation>
    <scope>NUCLEOTIDE SEQUENCE [LARGE SCALE GENOMIC DNA]</scope>
</reference>
<protein>
    <submittedName>
        <fullName evidence="1">Uncharacterized protein</fullName>
    </submittedName>
</protein>
<gene>
    <name evidence="1" type="ORF">AVEN_164032_1</name>
</gene>
<sequence>MGQTPYSPSFLSGDALIALVTESSLLNVSSGDSMSHKYQQLIANHSIHINSNFVASSNLCIIIRHQVSERNLQPAVCQPAGVDSPKISRILLTQWRKKIGNLKLEDERRGQKRKGLAQMTLAIMQ</sequence>
<dbReference type="Proteomes" id="UP000499080">
    <property type="component" value="Unassembled WGS sequence"/>
</dbReference>
<accession>A0A4Y2VYY6</accession>
<name>A0A4Y2VYY6_ARAVE</name>